<dbReference type="AlphaFoldDB" id="A0A072R460"/>
<evidence type="ECO:0000313" key="1">
    <source>
        <dbReference type="EMBL" id="KEG20022.1"/>
    </source>
</evidence>
<protein>
    <submittedName>
        <fullName evidence="1">Uncharacterized protein</fullName>
    </submittedName>
</protein>
<dbReference type="Proteomes" id="UP000031740">
    <property type="component" value="Unassembled WGS sequence"/>
</dbReference>
<dbReference type="HOGENOM" id="CLU_2680198_0_0_5"/>
<comment type="caution">
    <text evidence="1">The sequence shown here is derived from an EMBL/GenBank/DDBJ whole genome shotgun (WGS) entry which is preliminary data.</text>
</comment>
<organism evidence="1 2">
    <name type="scientific">Bartonella bacilliformis Ver097</name>
    <dbReference type="NCBI Taxonomy" id="1293911"/>
    <lineage>
        <taxon>Bacteria</taxon>
        <taxon>Pseudomonadati</taxon>
        <taxon>Pseudomonadota</taxon>
        <taxon>Alphaproteobacteria</taxon>
        <taxon>Hyphomicrobiales</taxon>
        <taxon>Bartonellaceae</taxon>
        <taxon>Bartonella</taxon>
    </lineage>
</organism>
<reference evidence="1 2" key="1">
    <citation type="submission" date="2013-04" db="EMBL/GenBank/DDBJ databases">
        <title>The Genome Sequence of Bartonella bacilliformis Ver097.</title>
        <authorList>
            <consortium name="The Broad Institute Genomics Platform"/>
            <consortium name="The Broad Institute Genome Sequencing Center for Infectious Disease"/>
            <person name="Feldgarden M."/>
            <person name="Kirby J."/>
            <person name="Birtles R."/>
            <person name="Dasch G."/>
            <person name="Hendrix L."/>
            <person name="Koehler J."/>
            <person name="Walker B."/>
            <person name="Young S.K."/>
            <person name="Zeng Q."/>
            <person name="Gargeya S."/>
            <person name="Fitzgerald M."/>
            <person name="Haas B."/>
            <person name="Abouelleil A."/>
            <person name="Allen A.W."/>
            <person name="Alvarado L."/>
            <person name="Arachchi H.M."/>
            <person name="Berlin A.M."/>
            <person name="Chapman S.B."/>
            <person name="Gainer-Dewar J."/>
            <person name="Goldberg J."/>
            <person name="Griggs A."/>
            <person name="Gujja S."/>
            <person name="Hansen M."/>
            <person name="Howarth C."/>
            <person name="Imamovic A."/>
            <person name="Ireland A."/>
            <person name="Larimer J."/>
            <person name="McCowan C."/>
            <person name="Murphy C."/>
            <person name="Pearson M."/>
            <person name="Poon T.W."/>
            <person name="Priest M."/>
            <person name="Roberts A."/>
            <person name="Saif S."/>
            <person name="Shea T."/>
            <person name="Sisk P."/>
            <person name="Sykes S."/>
            <person name="Wortman J."/>
            <person name="Nusbaum C."/>
            <person name="Birren B."/>
        </authorList>
    </citation>
    <scope>NUCLEOTIDE SEQUENCE [LARGE SCALE GENOMIC DNA]</scope>
    <source>
        <strain evidence="1 2">Ver097</strain>
    </source>
</reference>
<gene>
    <name evidence="1" type="ORF">H710_00618</name>
</gene>
<accession>A0A072R460</accession>
<name>A0A072R460_BARBA</name>
<sequence>MYNLQVRRVCVMSYSPESDVGYSQYDYNCKVKKTGELIHIKETEEGVMIIKSYDKLTYFGGYYGNDLYCSILVT</sequence>
<dbReference type="EMBL" id="ASIV01000004">
    <property type="protein sequence ID" value="KEG20022.1"/>
    <property type="molecule type" value="Genomic_DNA"/>
</dbReference>
<evidence type="ECO:0000313" key="2">
    <source>
        <dbReference type="Proteomes" id="UP000031740"/>
    </source>
</evidence>
<proteinExistence type="predicted"/>